<proteinExistence type="inferred from homology"/>
<dbReference type="InterPro" id="IPR005061">
    <property type="entry name" value="Ist1"/>
</dbReference>
<dbReference type="InterPro" id="IPR042277">
    <property type="entry name" value="IST1-like"/>
</dbReference>
<dbReference type="Pfam" id="PF03398">
    <property type="entry name" value="Ist1"/>
    <property type="match status" value="1"/>
</dbReference>
<evidence type="ECO:0000256" key="1">
    <source>
        <dbReference type="ARBA" id="ARBA00005536"/>
    </source>
</evidence>
<evidence type="ECO:0000256" key="2">
    <source>
        <dbReference type="SAM" id="MobiDB-lite"/>
    </source>
</evidence>
<organism evidence="3 4">
    <name type="scientific">Nyssa sinensis</name>
    <dbReference type="NCBI Taxonomy" id="561372"/>
    <lineage>
        <taxon>Eukaryota</taxon>
        <taxon>Viridiplantae</taxon>
        <taxon>Streptophyta</taxon>
        <taxon>Embryophyta</taxon>
        <taxon>Tracheophyta</taxon>
        <taxon>Spermatophyta</taxon>
        <taxon>Magnoliopsida</taxon>
        <taxon>eudicotyledons</taxon>
        <taxon>Gunneridae</taxon>
        <taxon>Pentapetalae</taxon>
        <taxon>asterids</taxon>
        <taxon>Cornales</taxon>
        <taxon>Nyssaceae</taxon>
        <taxon>Nyssa</taxon>
    </lineage>
</organism>
<feature type="region of interest" description="Disordered" evidence="2">
    <location>
        <begin position="319"/>
        <end position="479"/>
    </location>
</feature>
<feature type="compositionally biased region" description="Polar residues" evidence="2">
    <location>
        <begin position="461"/>
        <end position="472"/>
    </location>
</feature>
<protein>
    <recommendedName>
        <fullName evidence="5">IST1-like protein</fullName>
    </recommendedName>
</protein>
<evidence type="ECO:0008006" key="5">
    <source>
        <dbReference type="Google" id="ProtNLM"/>
    </source>
</evidence>
<keyword evidence="4" id="KW-1185">Reference proteome</keyword>
<reference evidence="3 4" key="1">
    <citation type="submission" date="2019-09" db="EMBL/GenBank/DDBJ databases">
        <title>A chromosome-level genome assembly of the Chinese tupelo Nyssa sinensis.</title>
        <authorList>
            <person name="Yang X."/>
            <person name="Kang M."/>
            <person name="Yang Y."/>
            <person name="Xiong H."/>
            <person name="Wang M."/>
            <person name="Zhang Z."/>
            <person name="Wang Z."/>
            <person name="Wu H."/>
            <person name="Ma T."/>
            <person name="Liu J."/>
            <person name="Xi Z."/>
        </authorList>
    </citation>
    <scope>NUCLEOTIDE SEQUENCE [LARGE SCALE GENOMIC DNA]</scope>
    <source>
        <strain evidence="3">J267</strain>
        <tissue evidence="3">Leaf</tissue>
    </source>
</reference>
<dbReference type="PANTHER" id="PTHR12161">
    <property type="entry name" value="IST1 FAMILY MEMBER"/>
    <property type="match status" value="1"/>
</dbReference>
<feature type="compositionally biased region" description="Basic and acidic residues" evidence="2">
    <location>
        <begin position="268"/>
        <end position="277"/>
    </location>
</feature>
<evidence type="ECO:0000313" key="3">
    <source>
        <dbReference type="EMBL" id="KAA8541811.1"/>
    </source>
</evidence>
<feature type="compositionally biased region" description="Polar residues" evidence="2">
    <location>
        <begin position="377"/>
        <end position="393"/>
    </location>
</feature>
<accession>A0A5J5BKX8</accession>
<evidence type="ECO:0000313" key="4">
    <source>
        <dbReference type="Proteomes" id="UP000325577"/>
    </source>
</evidence>
<dbReference type="GO" id="GO:0015031">
    <property type="term" value="P:protein transport"/>
    <property type="evidence" value="ECO:0007669"/>
    <property type="project" value="InterPro"/>
</dbReference>
<comment type="similarity">
    <text evidence="1">Belongs to the IST1 family.</text>
</comment>
<dbReference type="Proteomes" id="UP000325577">
    <property type="component" value="Linkage Group LG12"/>
</dbReference>
<dbReference type="AlphaFoldDB" id="A0A5J5BKX8"/>
<dbReference type="OrthoDB" id="29853at2759"/>
<feature type="compositionally biased region" description="Basic residues" evidence="2">
    <location>
        <begin position="360"/>
        <end position="369"/>
    </location>
</feature>
<sequence>MFEGLLKSKFYSKCKSSIKLTNTRLEIIRRKRNAMQKYLKNDIADLLKNGLDINAYGRAEGLLVELNLSRCYDFVEQFCGCVSNHLPVMNKQRECPEECKEAVSSLMFAAARFADLPELREFRSIFTDRYGNSLESYVNQEFVKLNSTSLTKDMKLQLMQDIALESGVEWDCKALEQKLYKPPASKQDRSKDANDDIFKSHQMRNEFIQKTENHDAGYENNKVEYTATKMDMEVLSSQGRKEVNNDVHKLHNRGEIAASKGYNQGHLSPERLEKTPNKDIEVASTDQNAPGKVENKMPFYHRLIPPPYIKQKDSKNEISLEVPPAGSGGEGAGQTKLNGHIVGEDNNSSQDNSAREAKPKPRSVRRRGLKPPPGHNDTGSDASNGVMKMNSNGMKEEDAKQLHNEQGKVEETLKPPPLRQVVDTSNAMMEKSNDGHPARATSFPLEPTSPTEATKGHARASSFQPDMSNANSHVHPKLPDYDDFMARFAALKGK</sequence>
<dbReference type="FunFam" id="1.20.1260.60:FF:000002">
    <property type="entry name" value="Vacuolar protein sorting-associated protein IST1"/>
    <property type="match status" value="1"/>
</dbReference>
<dbReference type="Gene3D" id="1.20.1260.60">
    <property type="entry name" value="Vacuolar protein sorting-associated protein Ist1"/>
    <property type="match status" value="1"/>
</dbReference>
<feature type="compositionally biased region" description="Basic and acidic residues" evidence="2">
    <location>
        <begin position="394"/>
        <end position="413"/>
    </location>
</feature>
<gene>
    <name evidence="3" type="ORF">F0562_022963</name>
</gene>
<dbReference type="PANTHER" id="PTHR12161:SF14">
    <property type="entry name" value="REGULATOR OF VPS4 ACTIVITY IN THE MVB PATHWAY PROTEIN"/>
    <property type="match status" value="1"/>
</dbReference>
<name>A0A5J5BKX8_9ASTE</name>
<dbReference type="EMBL" id="CM018035">
    <property type="protein sequence ID" value="KAA8541811.1"/>
    <property type="molecule type" value="Genomic_DNA"/>
</dbReference>
<feature type="region of interest" description="Disordered" evidence="2">
    <location>
        <begin position="253"/>
        <end position="277"/>
    </location>
</feature>